<keyword evidence="6" id="KW-1185">Reference proteome</keyword>
<evidence type="ECO:0000313" key="6">
    <source>
        <dbReference type="Proteomes" id="UP000593579"/>
    </source>
</evidence>
<accession>A0A7J9BJB9</accession>
<dbReference type="AlphaFoldDB" id="A0A7J9BJB9"/>
<dbReference type="PROSITE" id="PS51450">
    <property type="entry name" value="LRR"/>
    <property type="match status" value="1"/>
</dbReference>
<sequence length="407" mass="45177">MNNLTKLKQLDLSSNKIENLQSSHELLDALSNLEELYMSKNEVKEIVPIKNKDNGSLGKLKVARLNSVFTDGTASLIQLLETFSSVNTLYLSENYFNDTFSTQDQLHGSSKIEELVLDYSSLNNNILQSFGGLASLKALYLGSCGLSTLHTQGKLETLDLSENSLGGALPSCLANLSSLRYLDISGNQFIGKGASPALANLTSLRFMFLSRNLFEVPSIFMSFANHLHLKVLFGDQNKLVREPTIQTWVPKFQLKAFLFSNCTTKELHIEIPKFLYYQNDLSMVDLSYNNFVGKFPFWLLENNTRMGAFLMKGNSFMGHLNLPSHPKPKMSIVDISGNKLEGPILASICSIFPQLKGLNLSDNFFQGNIPPCLGSLNTTYLILDLSHNHLSGGIPEMLAQSDSLELL</sequence>
<evidence type="ECO:0000256" key="2">
    <source>
        <dbReference type="ARBA" id="ARBA00022614"/>
    </source>
</evidence>
<evidence type="ECO:0000256" key="1">
    <source>
        <dbReference type="ARBA" id="ARBA00009592"/>
    </source>
</evidence>
<dbReference type="Proteomes" id="UP000593579">
    <property type="component" value="Unassembled WGS sequence"/>
</dbReference>
<organism evidence="5 6">
    <name type="scientific">Gossypium gossypioides</name>
    <name type="common">Mexican cotton</name>
    <name type="synonym">Selera gossypioides</name>
    <dbReference type="NCBI Taxonomy" id="34282"/>
    <lineage>
        <taxon>Eukaryota</taxon>
        <taxon>Viridiplantae</taxon>
        <taxon>Streptophyta</taxon>
        <taxon>Embryophyta</taxon>
        <taxon>Tracheophyta</taxon>
        <taxon>Spermatophyta</taxon>
        <taxon>Magnoliopsida</taxon>
        <taxon>eudicotyledons</taxon>
        <taxon>Gunneridae</taxon>
        <taxon>Pentapetalae</taxon>
        <taxon>rosids</taxon>
        <taxon>malvids</taxon>
        <taxon>Malvales</taxon>
        <taxon>Malvaceae</taxon>
        <taxon>Malvoideae</taxon>
        <taxon>Gossypium</taxon>
    </lineage>
</organism>
<gene>
    <name evidence="5" type="ORF">Gogos_009845</name>
</gene>
<dbReference type="Pfam" id="PF13855">
    <property type="entry name" value="LRR_8"/>
    <property type="match status" value="1"/>
</dbReference>
<dbReference type="EMBL" id="JABEZY010000004">
    <property type="protein sequence ID" value="MBA0736280.1"/>
    <property type="molecule type" value="Genomic_DNA"/>
</dbReference>
<comment type="similarity">
    <text evidence="1">Belongs to the RLP family.</text>
</comment>
<dbReference type="Pfam" id="PF13516">
    <property type="entry name" value="LRR_6"/>
    <property type="match status" value="1"/>
</dbReference>
<reference evidence="5 6" key="1">
    <citation type="journal article" date="2019" name="Genome Biol. Evol.">
        <title>Insights into the evolution of the New World diploid cottons (Gossypium, subgenus Houzingenia) based on genome sequencing.</title>
        <authorList>
            <person name="Grover C.E."/>
            <person name="Arick M.A. 2nd"/>
            <person name="Thrash A."/>
            <person name="Conover J.L."/>
            <person name="Sanders W.S."/>
            <person name="Peterson D.G."/>
            <person name="Frelichowski J.E."/>
            <person name="Scheffler J.A."/>
            <person name="Scheffler B.E."/>
            <person name="Wendel J.F."/>
        </authorList>
    </citation>
    <scope>NUCLEOTIDE SEQUENCE [LARGE SCALE GENOMIC DNA]</scope>
    <source>
        <strain evidence="5">5</strain>
        <tissue evidence="5">Leaf</tissue>
    </source>
</reference>
<dbReference type="SMART" id="SM00365">
    <property type="entry name" value="LRR_SD22"/>
    <property type="match status" value="3"/>
</dbReference>
<dbReference type="SUPFAM" id="SSF52058">
    <property type="entry name" value="L domain-like"/>
    <property type="match status" value="1"/>
</dbReference>
<dbReference type="OrthoDB" id="4691307at2759"/>
<comment type="caution">
    <text evidence="5">The sequence shown here is derived from an EMBL/GenBank/DDBJ whole genome shotgun (WGS) entry which is preliminary data.</text>
</comment>
<evidence type="ECO:0000256" key="4">
    <source>
        <dbReference type="ARBA" id="ARBA00023170"/>
    </source>
</evidence>
<dbReference type="InterPro" id="IPR032675">
    <property type="entry name" value="LRR_dom_sf"/>
</dbReference>
<dbReference type="SUPFAM" id="SSF52075">
    <property type="entry name" value="Outer arm dynein light chain 1"/>
    <property type="match status" value="1"/>
</dbReference>
<dbReference type="Pfam" id="PF00560">
    <property type="entry name" value="LRR_1"/>
    <property type="match status" value="2"/>
</dbReference>
<dbReference type="PANTHER" id="PTHR48062">
    <property type="entry name" value="RECEPTOR-LIKE PROTEIN 14"/>
    <property type="match status" value="1"/>
</dbReference>
<keyword evidence="2" id="KW-0433">Leucine-rich repeat</keyword>
<protein>
    <submittedName>
        <fullName evidence="5">Uncharacterized protein</fullName>
    </submittedName>
</protein>
<dbReference type="PANTHER" id="PTHR48062:SF37">
    <property type="entry name" value="LRR RECEPTOR-LIKE SERINE_THREONINE-PROTEIN KINASE FLS2"/>
    <property type="match status" value="1"/>
</dbReference>
<feature type="non-terminal residue" evidence="5">
    <location>
        <position position="407"/>
    </location>
</feature>
<dbReference type="Gene3D" id="3.80.10.10">
    <property type="entry name" value="Ribonuclease Inhibitor"/>
    <property type="match status" value="3"/>
</dbReference>
<keyword evidence="4" id="KW-0675">Receptor</keyword>
<keyword evidence="3" id="KW-0677">Repeat</keyword>
<name>A0A7J9BJB9_GOSGO</name>
<dbReference type="InterPro" id="IPR001611">
    <property type="entry name" value="Leu-rich_rpt"/>
</dbReference>
<evidence type="ECO:0000256" key="3">
    <source>
        <dbReference type="ARBA" id="ARBA00022737"/>
    </source>
</evidence>
<dbReference type="PRINTS" id="PR00019">
    <property type="entry name" value="LEURICHRPT"/>
</dbReference>
<dbReference type="InterPro" id="IPR051502">
    <property type="entry name" value="RLP_Defense_Trigger"/>
</dbReference>
<evidence type="ECO:0000313" key="5">
    <source>
        <dbReference type="EMBL" id="MBA0736280.1"/>
    </source>
</evidence>
<proteinExistence type="inferred from homology"/>